<dbReference type="OMA" id="VICKVCY"/>
<evidence type="ECO:0000256" key="1">
    <source>
        <dbReference type="SAM" id="MobiDB-lite"/>
    </source>
</evidence>
<reference evidence="3 4" key="1">
    <citation type="journal article" date="2009" name="Science">
        <title>Green evolution and dynamic adaptations revealed by genomes of the marine picoeukaryotes Micromonas.</title>
        <authorList>
            <person name="Worden A.Z."/>
            <person name="Lee J.H."/>
            <person name="Mock T."/>
            <person name="Rouze P."/>
            <person name="Simmons M.P."/>
            <person name="Aerts A.L."/>
            <person name="Allen A.E."/>
            <person name="Cuvelier M.L."/>
            <person name="Derelle E."/>
            <person name="Everett M.V."/>
            <person name="Foulon E."/>
            <person name="Grimwood J."/>
            <person name="Gundlach H."/>
            <person name="Henrissat B."/>
            <person name="Napoli C."/>
            <person name="McDonald S.M."/>
            <person name="Parker M.S."/>
            <person name="Rombauts S."/>
            <person name="Salamov A."/>
            <person name="Von Dassow P."/>
            <person name="Badger J.H."/>
            <person name="Coutinho P.M."/>
            <person name="Demir E."/>
            <person name="Dubchak I."/>
            <person name="Gentemann C."/>
            <person name="Eikrem W."/>
            <person name="Gready J.E."/>
            <person name="John U."/>
            <person name="Lanier W."/>
            <person name="Lindquist E.A."/>
            <person name="Lucas S."/>
            <person name="Mayer K.F."/>
            <person name="Moreau H."/>
            <person name="Not F."/>
            <person name="Otillar R."/>
            <person name="Panaud O."/>
            <person name="Pangilinan J."/>
            <person name="Paulsen I."/>
            <person name="Piegu B."/>
            <person name="Poliakov A."/>
            <person name="Robbens S."/>
            <person name="Schmutz J."/>
            <person name="Toulza E."/>
            <person name="Wyss T."/>
            <person name="Zelensky A."/>
            <person name="Zhou K."/>
            <person name="Armbrust E.V."/>
            <person name="Bhattacharya D."/>
            <person name="Goodenough U.W."/>
            <person name="Van de Peer Y."/>
            <person name="Grigoriev I.V."/>
        </authorList>
    </citation>
    <scope>NUCLEOTIDE SEQUENCE [LARGE SCALE GENOMIC DNA]</scope>
    <source>
        <strain evidence="3 4">CCMP1545</strain>
    </source>
</reference>
<protein>
    <submittedName>
        <fullName evidence="3">Predicted protein</fullName>
    </submittedName>
</protein>
<dbReference type="EMBL" id="GG663745">
    <property type="protein sequence ID" value="EEH53687.1"/>
    <property type="molecule type" value="Genomic_DNA"/>
</dbReference>
<dbReference type="RefSeq" id="XP_003061975.1">
    <property type="nucleotide sequence ID" value="XM_003061929.1"/>
</dbReference>
<dbReference type="GeneID" id="9687619"/>
<evidence type="ECO:0000313" key="4">
    <source>
        <dbReference type="Proteomes" id="UP000001876"/>
    </source>
</evidence>
<keyword evidence="4" id="KW-1185">Reference proteome</keyword>
<feature type="region of interest" description="Disordered" evidence="1">
    <location>
        <begin position="58"/>
        <end position="78"/>
    </location>
</feature>
<dbReference type="PANTHER" id="PTHR33788:SF21">
    <property type="entry name" value="OS07G0114300 PROTEIN"/>
    <property type="match status" value="1"/>
</dbReference>
<dbReference type="InterPro" id="IPR026939">
    <property type="entry name" value="ZNF706/At2g23090_sf"/>
</dbReference>
<evidence type="ECO:0000313" key="3">
    <source>
        <dbReference type="EMBL" id="EEH53687.1"/>
    </source>
</evidence>
<name>C1N1U6_MICPC</name>
<organism evidence="4">
    <name type="scientific">Micromonas pusilla (strain CCMP1545)</name>
    <name type="common">Picoplanktonic green alga</name>
    <dbReference type="NCBI Taxonomy" id="564608"/>
    <lineage>
        <taxon>Eukaryota</taxon>
        <taxon>Viridiplantae</taxon>
        <taxon>Chlorophyta</taxon>
        <taxon>Mamiellophyceae</taxon>
        <taxon>Mamiellales</taxon>
        <taxon>Mamiellaceae</taxon>
        <taxon>Micromonas</taxon>
    </lineage>
</organism>
<dbReference type="OrthoDB" id="370932at2759"/>
<sequence length="78" mass="8551">MGGGNAQKSAKARQMKQEKMKTASKGSQLADNAKAMNIQCKVCLQTFVSTTASVKLKEHADNKHPKNPYEQCFPNNPL</sequence>
<dbReference type="PANTHER" id="PTHR33788">
    <property type="entry name" value="OS07G0114300 PROTEIN"/>
    <property type="match status" value="1"/>
</dbReference>
<feature type="region of interest" description="Disordered" evidence="1">
    <location>
        <begin position="1"/>
        <end position="29"/>
    </location>
</feature>
<dbReference type="AlphaFoldDB" id="C1N1U6"/>
<dbReference type="InterPro" id="IPR039438">
    <property type="entry name" value="At2g23090-like_Znf"/>
</dbReference>
<evidence type="ECO:0000259" key="2">
    <source>
        <dbReference type="Pfam" id="PF12907"/>
    </source>
</evidence>
<dbReference type="Proteomes" id="UP000001876">
    <property type="component" value="Unassembled WGS sequence"/>
</dbReference>
<dbReference type="SUPFAM" id="SSF118359">
    <property type="entry name" value="Expressed protein At2g23090/F21P24.15"/>
    <property type="match status" value="1"/>
</dbReference>
<dbReference type="Pfam" id="PF12907">
    <property type="entry name" value="zf-met2"/>
    <property type="match status" value="1"/>
</dbReference>
<dbReference type="Gene3D" id="4.10.1050.10">
    <property type="entry name" value="At2g23090-like"/>
    <property type="match status" value="1"/>
</dbReference>
<dbReference type="InterPro" id="IPR039713">
    <property type="entry name" value="At2g23090-like"/>
</dbReference>
<feature type="domain" description="At2g23090-like zinc-binding" evidence="2">
    <location>
        <begin position="39"/>
        <end position="75"/>
    </location>
</feature>
<gene>
    <name evidence="3" type="ORF">MICPUCDRAFT_35623</name>
</gene>
<proteinExistence type="predicted"/>
<dbReference type="KEGG" id="mpp:MICPUCDRAFT_35623"/>
<accession>C1N1U6</accession>